<keyword evidence="1" id="KW-0880">Kelch repeat</keyword>
<keyword evidence="2" id="KW-0677">Repeat</keyword>
<protein>
    <recommendedName>
        <fullName evidence="7">Galactose oxidase</fullName>
    </recommendedName>
</protein>
<evidence type="ECO:0008006" key="7">
    <source>
        <dbReference type="Google" id="ProtNLM"/>
    </source>
</evidence>
<accession>A0ABR3B418</accession>
<dbReference type="EMBL" id="JBCLYO010000006">
    <property type="protein sequence ID" value="KAL0087720.1"/>
    <property type="molecule type" value="Genomic_DNA"/>
</dbReference>
<dbReference type="PANTHER" id="PTHR46093:SF18">
    <property type="entry name" value="FIBRONECTIN TYPE-III DOMAIN-CONTAINING PROTEIN"/>
    <property type="match status" value="1"/>
</dbReference>
<dbReference type="Gene3D" id="2.120.10.80">
    <property type="entry name" value="Kelch-type beta propeller"/>
    <property type="match status" value="1"/>
</dbReference>
<feature type="region of interest" description="Disordered" evidence="4">
    <location>
        <begin position="572"/>
        <end position="591"/>
    </location>
</feature>
<dbReference type="Proteomes" id="UP001448207">
    <property type="component" value="Unassembled WGS sequence"/>
</dbReference>
<keyword evidence="3" id="KW-0175">Coiled coil</keyword>
<dbReference type="PANTHER" id="PTHR46093">
    <property type="entry name" value="ACYL-COA-BINDING DOMAIN-CONTAINING PROTEIN 5"/>
    <property type="match status" value="1"/>
</dbReference>
<feature type="compositionally biased region" description="Polar residues" evidence="4">
    <location>
        <begin position="238"/>
        <end position="247"/>
    </location>
</feature>
<evidence type="ECO:0000256" key="4">
    <source>
        <dbReference type="SAM" id="MobiDB-lite"/>
    </source>
</evidence>
<name>A0ABR3B418_PHYBL</name>
<keyword evidence="6" id="KW-1185">Reference proteome</keyword>
<dbReference type="Pfam" id="PF24681">
    <property type="entry name" value="Kelch_KLHDC2_KLHL20_DRC7"/>
    <property type="match status" value="1"/>
</dbReference>
<gene>
    <name evidence="5" type="ORF">J3Q64DRAFT_1638131</name>
</gene>
<evidence type="ECO:0000256" key="3">
    <source>
        <dbReference type="SAM" id="Coils"/>
    </source>
</evidence>
<evidence type="ECO:0000313" key="6">
    <source>
        <dbReference type="Proteomes" id="UP001448207"/>
    </source>
</evidence>
<evidence type="ECO:0000256" key="1">
    <source>
        <dbReference type="ARBA" id="ARBA00022441"/>
    </source>
</evidence>
<feature type="coiled-coil region" evidence="3">
    <location>
        <begin position="375"/>
        <end position="463"/>
    </location>
</feature>
<feature type="coiled-coil region" evidence="3">
    <location>
        <begin position="536"/>
        <end position="570"/>
    </location>
</feature>
<sequence length="591" mass="67336">MIDNRQWARVRVDGVGPGERAGHSSVVLNGIIYVWGGQRKGKYLDDLYAINMTEYPHNLQWKLISPRNEGPMPRAGHVSVISGNEMYIFGGTDSERLYQDIWTFHLAEQCWSKIPAVGYIPAAREYAACALIDDLIYVFGGKGRDGVKLGDLCAFRIKGYRWYMFQNMGPAPSPRHSLTMTAIKEKIYVVGGEFAGKPEDSLMIHALDSCKYRKEIYKNKNVKKEEEEEDEEQEVSDHSISTKTTEQVPIKLSDLSDPFHNDRVLLLRELRSRDEMIKDMKKKEQWWKAEVTLARKARSSKGDFEDEKCNGDTDLMSIGDKDSKMAKLFNQLVSVKSELRRVRASIVQQALPASQKLEQADRMRIMALQEAAYYRSKYVAMKERQEEELAKIETERAEKLESRLSAALKENQSNSKILQQLQKRAQFDHTARIAAEERVKEAHERAEDAQKAHQAALEKLSDMYTSSLQTEMHLRNSSLRITELTNRLSEALAHRSASDELSEAAITISRLESTNIRTRNETASLKQNLAESMDDIARLRILLSEREEALNEANRQLEDSTIQLNMMKDAMSHGGRISTSDNAHTSTTKGH</sequence>
<organism evidence="5 6">
    <name type="scientific">Phycomyces blakesleeanus</name>
    <dbReference type="NCBI Taxonomy" id="4837"/>
    <lineage>
        <taxon>Eukaryota</taxon>
        <taxon>Fungi</taxon>
        <taxon>Fungi incertae sedis</taxon>
        <taxon>Mucoromycota</taxon>
        <taxon>Mucoromycotina</taxon>
        <taxon>Mucoromycetes</taxon>
        <taxon>Mucorales</taxon>
        <taxon>Phycomycetaceae</taxon>
        <taxon>Phycomyces</taxon>
    </lineage>
</organism>
<evidence type="ECO:0000313" key="5">
    <source>
        <dbReference type="EMBL" id="KAL0087720.1"/>
    </source>
</evidence>
<proteinExistence type="predicted"/>
<dbReference type="InterPro" id="IPR015915">
    <property type="entry name" value="Kelch-typ_b-propeller"/>
</dbReference>
<feature type="compositionally biased region" description="Polar residues" evidence="4">
    <location>
        <begin position="577"/>
        <end position="591"/>
    </location>
</feature>
<feature type="region of interest" description="Disordered" evidence="4">
    <location>
        <begin position="222"/>
        <end position="247"/>
    </location>
</feature>
<reference evidence="5 6" key="1">
    <citation type="submission" date="2024-04" db="EMBL/GenBank/DDBJ databases">
        <title>Symmetric and asymmetric DNA N6-adenine methylation regulates different biological responses in Mucorales.</title>
        <authorList>
            <consortium name="Lawrence Berkeley National Laboratory"/>
            <person name="Lax C."/>
            <person name="Mondo S.J."/>
            <person name="Osorio-Concepcion M."/>
            <person name="Muszewska A."/>
            <person name="Corrochano-Luque M."/>
            <person name="Gutierrez G."/>
            <person name="Riley R."/>
            <person name="Lipzen A."/>
            <person name="Guo J."/>
            <person name="Hundley H."/>
            <person name="Amirebrahimi M."/>
            <person name="Ng V."/>
            <person name="Lorenzo-Gutierrez D."/>
            <person name="Binder U."/>
            <person name="Yang J."/>
            <person name="Song Y."/>
            <person name="Canovas D."/>
            <person name="Navarro E."/>
            <person name="Freitag M."/>
            <person name="Gabaldon T."/>
            <person name="Grigoriev I.V."/>
            <person name="Corrochano L.M."/>
            <person name="Nicolas F.E."/>
            <person name="Garre V."/>
        </authorList>
    </citation>
    <scope>NUCLEOTIDE SEQUENCE [LARGE SCALE GENOMIC DNA]</scope>
    <source>
        <strain evidence="5 6">L51</strain>
    </source>
</reference>
<comment type="caution">
    <text evidence="5">The sequence shown here is derived from an EMBL/GenBank/DDBJ whole genome shotgun (WGS) entry which is preliminary data.</text>
</comment>
<evidence type="ECO:0000256" key="2">
    <source>
        <dbReference type="ARBA" id="ARBA00022737"/>
    </source>
</evidence>
<dbReference type="SUPFAM" id="SSF117281">
    <property type="entry name" value="Kelch motif"/>
    <property type="match status" value="1"/>
</dbReference>